<dbReference type="OrthoDB" id="640564at2759"/>
<comment type="caution">
    <text evidence="1">The sequence shown here is derived from an EMBL/GenBank/DDBJ whole genome shotgun (WGS) entry which is preliminary data.</text>
</comment>
<dbReference type="STRING" id="888268.A0A1E5VUF7"/>
<dbReference type="EMBL" id="LWDX02029186">
    <property type="protein sequence ID" value="OEL28732.1"/>
    <property type="molecule type" value="Genomic_DNA"/>
</dbReference>
<evidence type="ECO:0008006" key="3">
    <source>
        <dbReference type="Google" id="ProtNLM"/>
    </source>
</evidence>
<reference evidence="1 2" key="1">
    <citation type="submission" date="2016-09" db="EMBL/GenBank/DDBJ databases">
        <title>The draft genome of Dichanthelium oligosanthes: A C3 panicoid grass species.</title>
        <authorList>
            <person name="Studer A.J."/>
            <person name="Schnable J.C."/>
            <person name="Brutnell T.P."/>
        </authorList>
    </citation>
    <scope>NUCLEOTIDE SEQUENCE [LARGE SCALE GENOMIC DNA]</scope>
    <source>
        <strain evidence="2">cv. Kellogg 1175</strain>
        <tissue evidence="1">Leaf</tissue>
    </source>
</reference>
<dbReference type="AlphaFoldDB" id="A0A1E5VUF7"/>
<evidence type="ECO:0000313" key="2">
    <source>
        <dbReference type="Proteomes" id="UP000095767"/>
    </source>
</evidence>
<name>A0A1E5VUF7_9POAL</name>
<protein>
    <recommendedName>
        <fullName evidence="3">Reverse transcriptase zinc-binding domain-containing protein</fullName>
    </recommendedName>
</protein>
<keyword evidence="2" id="KW-1185">Reference proteome</keyword>
<feature type="non-terminal residue" evidence="1">
    <location>
        <position position="1"/>
    </location>
</feature>
<organism evidence="1 2">
    <name type="scientific">Dichanthelium oligosanthes</name>
    <dbReference type="NCBI Taxonomy" id="888268"/>
    <lineage>
        <taxon>Eukaryota</taxon>
        <taxon>Viridiplantae</taxon>
        <taxon>Streptophyta</taxon>
        <taxon>Embryophyta</taxon>
        <taxon>Tracheophyta</taxon>
        <taxon>Spermatophyta</taxon>
        <taxon>Magnoliopsida</taxon>
        <taxon>Liliopsida</taxon>
        <taxon>Poales</taxon>
        <taxon>Poaceae</taxon>
        <taxon>PACMAD clade</taxon>
        <taxon>Panicoideae</taxon>
        <taxon>Panicodae</taxon>
        <taxon>Paniceae</taxon>
        <taxon>Dichantheliinae</taxon>
        <taxon>Dichanthelium</taxon>
    </lineage>
</organism>
<proteinExistence type="predicted"/>
<accession>A0A1E5VUF7</accession>
<sequence>LCSPCAQEPETAEHLCLHFPFANEVWKRIRTWTGELVQVPEPGIAVDRWWMSALTALPKQARRLKASILIYTVWTLWKERNRRTFEGKSARPQQVVVFIEEETALRKLVVIR</sequence>
<evidence type="ECO:0000313" key="1">
    <source>
        <dbReference type="EMBL" id="OEL28732.1"/>
    </source>
</evidence>
<gene>
    <name evidence="1" type="ORF">BAE44_0010249</name>
</gene>
<dbReference type="Proteomes" id="UP000095767">
    <property type="component" value="Unassembled WGS sequence"/>
</dbReference>